<dbReference type="AlphaFoldDB" id="A0A3B1CU99"/>
<comment type="similarity">
    <text evidence="2">Belongs to the FliD family.</text>
</comment>
<protein>
    <recommendedName>
        <fullName evidence="7">Filament cap protein</fullName>
    </recommendedName>
    <alternativeName>
        <fullName evidence="6">Flagellar cap protein</fullName>
    </alternativeName>
</protein>
<keyword evidence="5" id="KW-0975">Bacterial flagellum</keyword>
<dbReference type="EMBL" id="UOGE01000078">
    <property type="protein sequence ID" value="VAX22675.1"/>
    <property type="molecule type" value="Genomic_DNA"/>
</dbReference>
<dbReference type="Pfam" id="PF07195">
    <property type="entry name" value="FliD_C"/>
    <property type="match status" value="2"/>
</dbReference>
<feature type="domain" description="Flagellar hook-associated protein 2 C-terminal" evidence="9">
    <location>
        <begin position="349"/>
        <end position="437"/>
    </location>
</feature>
<feature type="domain" description="Flagellar hook-associated protein 2 C-terminal" evidence="9">
    <location>
        <begin position="501"/>
        <end position="570"/>
    </location>
</feature>
<dbReference type="GO" id="GO:0007155">
    <property type="term" value="P:cell adhesion"/>
    <property type="evidence" value="ECO:0007669"/>
    <property type="project" value="InterPro"/>
</dbReference>
<evidence type="ECO:0000256" key="3">
    <source>
        <dbReference type="ARBA" id="ARBA00011255"/>
    </source>
</evidence>
<evidence type="ECO:0000256" key="6">
    <source>
        <dbReference type="ARBA" id="ARBA00033074"/>
    </source>
</evidence>
<dbReference type="PANTHER" id="PTHR30288">
    <property type="entry name" value="FLAGELLAR CAP/ASSEMBLY PROTEIN FLID"/>
    <property type="match status" value="1"/>
</dbReference>
<evidence type="ECO:0000256" key="4">
    <source>
        <dbReference type="ARBA" id="ARBA00023054"/>
    </source>
</evidence>
<name>A0A3B1CU99_9ZZZZ</name>
<dbReference type="InterPro" id="IPR003481">
    <property type="entry name" value="FliD_N"/>
</dbReference>
<organism evidence="10">
    <name type="scientific">hydrothermal vent metagenome</name>
    <dbReference type="NCBI Taxonomy" id="652676"/>
    <lineage>
        <taxon>unclassified sequences</taxon>
        <taxon>metagenomes</taxon>
        <taxon>ecological metagenomes</taxon>
    </lineage>
</organism>
<evidence type="ECO:0000256" key="2">
    <source>
        <dbReference type="ARBA" id="ARBA00009764"/>
    </source>
</evidence>
<accession>A0A3B1CU99</accession>
<reference evidence="10" key="1">
    <citation type="submission" date="2018-06" db="EMBL/GenBank/DDBJ databases">
        <authorList>
            <person name="Zhirakovskaya E."/>
        </authorList>
    </citation>
    <scope>NUCLEOTIDE SEQUENCE</scope>
</reference>
<dbReference type="Pfam" id="PF02465">
    <property type="entry name" value="FliD_N"/>
    <property type="match status" value="1"/>
</dbReference>
<feature type="domain" description="Flagellar hook-associated protein 2 N-terminal" evidence="8">
    <location>
        <begin position="101"/>
        <end position="169"/>
    </location>
</feature>
<dbReference type="InterPro" id="IPR010809">
    <property type="entry name" value="FliD_C"/>
</dbReference>
<proteinExistence type="inferred from homology"/>
<keyword evidence="4" id="KW-0175">Coiled coil</keyword>
<dbReference type="InterPro" id="IPR040026">
    <property type="entry name" value="FliD"/>
</dbReference>
<dbReference type="PANTHER" id="PTHR30288:SF0">
    <property type="entry name" value="FLAGELLAR HOOK-ASSOCIATED PROTEIN 2"/>
    <property type="match status" value="1"/>
</dbReference>
<evidence type="ECO:0000256" key="1">
    <source>
        <dbReference type="ARBA" id="ARBA00004365"/>
    </source>
</evidence>
<evidence type="ECO:0000256" key="5">
    <source>
        <dbReference type="ARBA" id="ARBA00023143"/>
    </source>
</evidence>
<evidence type="ECO:0000313" key="10">
    <source>
        <dbReference type="EMBL" id="VAX22675.1"/>
    </source>
</evidence>
<dbReference type="GO" id="GO:0009424">
    <property type="term" value="C:bacterial-type flagellum hook"/>
    <property type="evidence" value="ECO:0007669"/>
    <property type="project" value="InterPro"/>
</dbReference>
<comment type="subunit">
    <text evidence="3">Homopentamer.</text>
</comment>
<evidence type="ECO:0000256" key="7">
    <source>
        <dbReference type="ARBA" id="ARBA00033192"/>
    </source>
</evidence>
<evidence type="ECO:0000259" key="9">
    <source>
        <dbReference type="Pfam" id="PF07195"/>
    </source>
</evidence>
<evidence type="ECO:0000259" key="8">
    <source>
        <dbReference type="Pfam" id="PF02465"/>
    </source>
</evidence>
<dbReference type="GO" id="GO:0071973">
    <property type="term" value="P:bacterial-type flagellum-dependent cell motility"/>
    <property type="evidence" value="ECO:0007669"/>
    <property type="project" value="TreeGrafter"/>
</dbReference>
<gene>
    <name evidence="10" type="ORF">MNBD_NITROSPINAE02-1889</name>
</gene>
<dbReference type="GO" id="GO:0009421">
    <property type="term" value="C:bacterial-type flagellum filament cap"/>
    <property type="evidence" value="ECO:0007669"/>
    <property type="project" value="InterPro"/>
</dbReference>
<sequence length="605" mass="65206">MIETATASYYSATADIGRTPPQLKAGAERNASYYSATADIGRSVVRHGRDIFAESGIVSRRSSLPGSLLATAASAYNTQQALAPGPAKAFIAKMTGGDIRAINNQRQFLVNLRKSLGNLSARILDMQSLEAFNPNTGSSRNPNVVTASPATMAQVAQYDITIEKLAVSHQIASDKQSDPYAALNYSGAIIINGYSITISATDSIADIRDAINIGEDKNGDGILQTESEDSNGNGILDTFYQPGRWISNGTYLPSFSYSEDRDKDGILDTSEDANGNGVIDGGSKLIGVKATIEDDRLIIKSTDGANERIRIEDPDNIMFNLGFLKEDNDTRKTLKSQVDNSIYFRDPVKARFTVDGTEYTSYSNRIENVISNVDLELLSVSSEKITVTVSRDPSSAVNTVSMFASAYNDVIRQINNETIKEGSLMNNQEVQHFADSLVRESQKEVAGMDEPPRSLRDLGVELVLSGLPGVGEGVQDSVSGINPEPKAYDTYNDPAGGILARLGNMGLLSQDDFTLTIDKDKLSKQLKDNPHAVFEVFNSIDSGVGVRILNKIADAIGAPYGIIDAEISLLGYFGKNPGVVSKLMEEMLSVTENDVNRSTLGRVVA</sequence>
<comment type="subcellular location">
    <subcellularLocation>
        <location evidence="1">Bacterial flagellum</location>
    </subcellularLocation>
</comment>